<evidence type="ECO:0000313" key="1">
    <source>
        <dbReference type="EMBL" id="RIB29557.1"/>
    </source>
</evidence>
<proteinExistence type="predicted"/>
<reference evidence="1 2" key="1">
    <citation type="submission" date="2018-06" db="EMBL/GenBank/DDBJ databases">
        <title>Comparative genomics reveals the genomic features of Rhizophagus irregularis, R. cerebriforme, R. diaphanum and Gigaspora rosea, and their symbiotic lifestyle signature.</title>
        <authorList>
            <person name="Morin E."/>
            <person name="San Clemente H."/>
            <person name="Chen E.C.H."/>
            <person name="De La Providencia I."/>
            <person name="Hainaut M."/>
            <person name="Kuo A."/>
            <person name="Kohler A."/>
            <person name="Murat C."/>
            <person name="Tang N."/>
            <person name="Roy S."/>
            <person name="Loubradou J."/>
            <person name="Henrissat B."/>
            <person name="Grigoriev I.V."/>
            <person name="Corradi N."/>
            <person name="Roux C."/>
            <person name="Martin F.M."/>
        </authorList>
    </citation>
    <scope>NUCLEOTIDE SEQUENCE [LARGE SCALE GENOMIC DNA]</scope>
    <source>
        <strain evidence="1 2">DAOM 194757</strain>
    </source>
</reference>
<name>A0A397W7M3_9GLOM</name>
<organism evidence="1 2">
    <name type="scientific">Gigaspora rosea</name>
    <dbReference type="NCBI Taxonomy" id="44941"/>
    <lineage>
        <taxon>Eukaryota</taxon>
        <taxon>Fungi</taxon>
        <taxon>Fungi incertae sedis</taxon>
        <taxon>Mucoromycota</taxon>
        <taxon>Glomeromycotina</taxon>
        <taxon>Glomeromycetes</taxon>
        <taxon>Diversisporales</taxon>
        <taxon>Gigasporaceae</taxon>
        <taxon>Gigaspora</taxon>
    </lineage>
</organism>
<dbReference type="OrthoDB" id="10571037at2759"/>
<dbReference type="AlphaFoldDB" id="A0A397W7M3"/>
<accession>A0A397W7M3</accession>
<keyword evidence="2" id="KW-1185">Reference proteome</keyword>
<comment type="caution">
    <text evidence="1">The sequence shown here is derived from an EMBL/GenBank/DDBJ whole genome shotgun (WGS) entry which is preliminary data.</text>
</comment>
<protein>
    <submittedName>
        <fullName evidence="1">Uncharacterized protein</fullName>
    </submittedName>
</protein>
<dbReference type="EMBL" id="QKWP01000035">
    <property type="protein sequence ID" value="RIB29557.1"/>
    <property type="molecule type" value="Genomic_DNA"/>
</dbReference>
<evidence type="ECO:0000313" key="2">
    <source>
        <dbReference type="Proteomes" id="UP000266673"/>
    </source>
</evidence>
<sequence>MTNFRKILLNFLKVNIIMIQAKQLIKKLTNTIIILKILKGYRIGASLFLPKSCGSIRREGVFSQFLGQTWNCLKDITKIIHVPQKFYQANDPSISQWYMSSGQRTFDGCIGIKTEFAPGTPGCSMQCIVIYPAFRVEARDLLDFRVIKI</sequence>
<gene>
    <name evidence="1" type="ORF">C2G38_2027618</name>
</gene>
<dbReference type="Proteomes" id="UP000266673">
    <property type="component" value="Unassembled WGS sequence"/>
</dbReference>